<dbReference type="PROSITE" id="PS51257">
    <property type="entry name" value="PROKAR_LIPOPROTEIN"/>
    <property type="match status" value="1"/>
</dbReference>
<organism evidence="2 3">
    <name type="scientific">Mycolicibacterium frederiksbergense</name>
    <dbReference type="NCBI Taxonomy" id="117567"/>
    <lineage>
        <taxon>Bacteria</taxon>
        <taxon>Bacillati</taxon>
        <taxon>Actinomycetota</taxon>
        <taxon>Actinomycetes</taxon>
        <taxon>Mycobacteriales</taxon>
        <taxon>Mycobacteriaceae</taxon>
        <taxon>Mycolicibacterium</taxon>
    </lineage>
</organism>
<evidence type="ECO:0000256" key="1">
    <source>
        <dbReference type="SAM" id="SignalP"/>
    </source>
</evidence>
<protein>
    <submittedName>
        <fullName evidence="2">RNA binding protein YcfA (HicA-like mRNA interferase family)</fullName>
    </submittedName>
</protein>
<name>A0ABT6KXN5_9MYCO</name>
<proteinExistence type="predicted"/>
<feature type="signal peptide" evidence="1">
    <location>
        <begin position="1"/>
        <end position="30"/>
    </location>
</feature>
<evidence type="ECO:0000313" key="3">
    <source>
        <dbReference type="Proteomes" id="UP001160130"/>
    </source>
</evidence>
<gene>
    <name evidence="2" type="ORF">M2272_002112</name>
</gene>
<comment type="caution">
    <text evidence="2">The sequence shown here is derived from an EMBL/GenBank/DDBJ whole genome shotgun (WGS) entry which is preliminary data.</text>
</comment>
<sequence length="91" mass="9764">MIVRDAKVLKARIAVAAHVGLVMFAMTSCAAEEASSDEIVLPNLVGLYWKDAFKQLQTAGWTGVIDKGPYLEVEPKDRGRIIVQHPGGASG</sequence>
<evidence type="ECO:0000313" key="2">
    <source>
        <dbReference type="EMBL" id="MDH6195472.1"/>
    </source>
</evidence>
<dbReference type="EMBL" id="JARXVE010000003">
    <property type="protein sequence ID" value="MDH6195472.1"/>
    <property type="molecule type" value="Genomic_DNA"/>
</dbReference>
<dbReference type="RefSeq" id="WP_280832128.1">
    <property type="nucleotide sequence ID" value="NZ_JARXVE010000003.1"/>
</dbReference>
<accession>A0ABT6KXN5</accession>
<feature type="chain" id="PRO_5046743826" evidence="1">
    <location>
        <begin position="31"/>
        <end position="91"/>
    </location>
</feature>
<dbReference type="Gene3D" id="3.30.10.20">
    <property type="match status" value="1"/>
</dbReference>
<keyword evidence="1" id="KW-0732">Signal</keyword>
<keyword evidence="3" id="KW-1185">Reference proteome</keyword>
<reference evidence="2 3" key="1">
    <citation type="submission" date="2023-04" db="EMBL/GenBank/DDBJ databases">
        <title>Forest soil microbial communities from Buena Vista Peninsula, Colon Province, Panama.</title>
        <authorList>
            <person name="Bouskill N."/>
        </authorList>
    </citation>
    <scope>NUCLEOTIDE SEQUENCE [LARGE SCALE GENOMIC DNA]</scope>
    <source>
        <strain evidence="2 3">AC80</strain>
    </source>
</reference>
<dbReference type="Proteomes" id="UP001160130">
    <property type="component" value="Unassembled WGS sequence"/>
</dbReference>